<evidence type="ECO:0000313" key="11">
    <source>
        <dbReference type="Proteomes" id="UP000198977"/>
    </source>
</evidence>
<evidence type="ECO:0000256" key="3">
    <source>
        <dbReference type="ARBA" id="ARBA00022723"/>
    </source>
</evidence>
<keyword evidence="1" id="KW-0813">Transport</keyword>
<dbReference type="InterPro" id="IPR002327">
    <property type="entry name" value="Cyt_c_1A/1B"/>
</dbReference>
<evidence type="ECO:0000256" key="8">
    <source>
        <dbReference type="SAM" id="SignalP"/>
    </source>
</evidence>
<dbReference type="PRINTS" id="PR00604">
    <property type="entry name" value="CYTCHRMECIAB"/>
</dbReference>
<organism evidence="10 11">
    <name type="scientific">Sulfitobacter brevis</name>
    <dbReference type="NCBI Taxonomy" id="74348"/>
    <lineage>
        <taxon>Bacteria</taxon>
        <taxon>Pseudomonadati</taxon>
        <taxon>Pseudomonadota</taxon>
        <taxon>Alphaproteobacteria</taxon>
        <taxon>Rhodobacterales</taxon>
        <taxon>Roseobacteraceae</taxon>
        <taxon>Sulfitobacter</taxon>
    </lineage>
</organism>
<dbReference type="RefSeq" id="WP_093925668.1">
    <property type="nucleotide sequence ID" value="NZ_FOMW01000058.1"/>
</dbReference>
<feature type="chain" id="PRO_5011635439" evidence="8">
    <location>
        <begin position="24"/>
        <end position="245"/>
    </location>
</feature>
<dbReference type="AlphaFoldDB" id="A0A1I2HJ77"/>
<keyword evidence="4" id="KW-0249">Electron transport</keyword>
<keyword evidence="8" id="KW-0732">Signal</keyword>
<name>A0A1I2HJ77_9RHOB</name>
<dbReference type="InterPro" id="IPR036909">
    <property type="entry name" value="Cyt_c-like_dom_sf"/>
</dbReference>
<keyword evidence="2 6" id="KW-0349">Heme</keyword>
<reference evidence="10 11" key="1">
    <citation type="submission" date="2016-10" db="EMBL/GenBank/DDBJ databases">
        <authorList>
            <person name="de Groot N.N."/>
        </authorList>
    </citation>
    <scope>NUCLEOTIDE SEQUENCE [LARGE SCALE GENOMIC DNA]</scope>
    <source>
        <strain evidence="10 11">DSM 11443</strain>
    </source>
</reference>
<dbReference type="Proteomes" id="UP000198977">
    <property type="component" value="Unassembled WGS sequence"/>
</dbReference>
<dbReference type="OrthoDB" id="9805828at2"/>
<evidence type="ECO:0000259" key="9">
    <source>
        <dbReference type="PROSITE" id="PS51007"/>
    </source>
</evidence>
<accession>A0A1I2HJ77</accession>
<evidence type="ECO:0000256" key="5">
    <source>
        <dbReference type="ARBA" id="ARBA00023004"/>
    </source>
</evidence>
<feature type="domain" description="Cytochrome c" evidence="9">
    <location>
        <begin position="180"/>
        <end position="245"/>
    </location>
</feature>
<evidence type="ECO:0000256" key="6">
    <source>
        <dbReference type="PROSITE-ProRule" id="PRU00433"/>
    </source>
</evidence>
<evidence type="ECO:0000256" key="2">
    <source>
        <dbReference type="ARBA" id="ARBA00022617"/>
    </source>
</evidence>
<dbReference type="InterPro" id="IPR009056">
    <property type="entry name" value="Cyt_c-like_dom"/>
</dbReference>
<dbReference type="Pfam" id="PF00034">
    <property type="entry name" value="Cytochrom_C"/>
    <property type="match status" value="1"/>
</dbReference>
<feature type="domain" description="Cytochrome c" evidence="9">
    <location>
        <begin position="24"/>
        <end position="134"/>
    </location>
</feature>
<gene>
    <name evidence="10" type="ORF">SAMN04488523_1582</name>
</gene>
<evidence type="ECO:0000256" key="1">
    <source>
        <dbReference type="ARBA" id="ARBA00022448"/>
    </source>
</evidence>
<dbReference type="GO" id="GO:0046872">
    <property type="term" value="F:metal ion binding"/>
    <property type="evidence" value="ECO:0007669"/>
    <property type="project" value="UniProtKB-KW"/>
</dbReference>
<dbReference type="GO" id="GO:0020037">
    <property type="term" value="F:heme binding"/>
    <property type="evidence" value="ECO:0007669"/>
    <property type="project" value="InterPro"/>
</dbReference>
<protein>
    <submittedName>
        <fullName evidence="10">Cytochrome c2</fullName>
    </submittedName>
</protein>
<feature type="region of interest" description="Disordered" evidence="7">
    <location>
        <begin position="133"/>
        <end position="159"/>
    </location>
</feature>
<evidence type="ECO:0000256" key="7">
    <source>
        <dbReference type="SAM" id="MobiDB-lite"/>
    </source>
</evidence>
<sequence length="245" mass="27166">MLKSLYMFTIAVVASLLVAPAFAQDATAGKKTFKKCVACHAIGEGAKNKVGPVLTDVIGRQAGTGEGYQYGKDMVLAGEKGLLWTQELLAEYLEDPKQFLRDYLEDSGANSKMSFKLKDDKERTDVAAYLASQGPDADASTQPTADQAQANEAEAENPEMSMEDVIAAQEFSEAYLTDPKNIEAGKEFWYAQCTHCHGFKAYPGKAPKLKPAKYKPEFVFKRVYKGFKKMPAWRDTYTVEEIRQI</sequence>
<dbReference type="SUPFAM" id="SSF46626">
    <property type="entry name" value="Cytochrome c"/>
    <property type="match status" value="2"/>
</dbReference>
<dbReference type="PROSITE" id="PS51007">
    <property type="entry name" value="CYTC"/>
    <property type="match status" value="2"/>
</dbReference>
<evidence type="ECO:0000313" key="10">
    <source>
        <dbReference type="EMBL" id="SFF30355.1"/>
    </source>
</evidence>
<feature type="non-terminal residue" evidence="10">
    <location>
        <position position="245"/>
    </location>
</feature>
<keyword evidence="3 6" id="KW-0479">Metal-binding</keyword>
<dbReference type="EMBL" id="FOMW01000058">
    <property type="protein sequence ID" value="SFF30355.1"/>
    <property type="molecule type" value="Genomic_DNA"/>
</dbReference>
<keyword evidence="11" id="KW-1185">Reference proteome</keyword>
<dbReference type="PANTHER" id="PTHR11961">
    <property type="entry name" value="CYTOCHROME C"/>
    <property type="match status" value="1"/>
</dbReference>
<keyword evidence="5 6" id="KW-0408">Iron</keyword>
<evidence type="ECO:0000256" key="4">
    <source>
        <dbReference type="ARBA" id="ARBA00022982"/>
    </source>
</evidence>
<proteinExistence type="predicted"/>
<dbReference type="Pfam" id="PF13442">
    <property type="entry name" value="Cytochrome_CBB3"/>
    <property type="match status" value="1"/>
</dbReference>
<dbReference type="Gene3D" id="1.10.760.10">
    <property type="entry name" value="Cytochrome c-like domain"/>
    <property type="match status" value="2"/>
</dbReference>
<dbReference type="GO" id="GO:0009055">
    <property type="term" value="F:electron transfer activity"/>
    <property type="evidence" value="ECO:0007669"/>
    <property type="project" value="InterPro"/>
</dbReference>
<feature type="signal peptide" evidence="8">
    <location>
        <begin position="1"/>
        <end position="23"/>
    </location>
</feature>
<dbReference type="STRING" id="74348.SAMN04488523_1582"/>